<keyword evidence="1" id="KW-0472">Membrane</keyword>
<proteinExistence type="predicted"/>
<accession>A0ABW7NL77</accession>
<gene>
    <name evidence="2" type="ORF">RA271_10630</name>
</gene>
<keyword evidence="1" id="KW-0812">Transmembrane</keyword>
<keyword evidence="1" id="KW-1133">Transmembrane helix</keyword>
<evidence type="ECO:0000313" key="3">
    <source>
        <dbReference type="Proteomes" id="UP001610657"/>
    </source>
</evidence>
<comment type="caution">
    <text evidence="2">The sequence shown here is derived from an EMBL/GenBank/DDBJ whole genome shotgun (WGS) entry which is preliminary data.</text>
</comment>
<protein>
    <submittedName>
        <fullName evidence="2">Uncharacterized protein</fullName>
    </submittedName>
</protein>
<name>A0ABW7NL77_9PSED</name>
<evidence type="ECO:0000256" key="1">
    <source>
        <dbReference type="SAM" id="Phobius"/>
    </source>
</evidence>
<dbReference type="Proteomes" id="UP001610657">
    <property type="component" value="Unassembled WGS sequence"/>
</dbReference>
<dbReference type="GeneID" id="96219290"/>
<dbReference type="RefSeq" id="WP_054987432.1">
    <property type="nucleotide sequence ID" value="NZ_CP092923.1"/>
</dbReference>
<feature type="transmembrane region" description="Helical" evidence="1">
    <location>
        <begin position="6"/>
        <end position="23"/>
    </location>
</feature>
<keyword evidence="3" id="KW-1185">Reference proteome</keyword>
<reference evidence="2 3" key="1">
    <citation type="submission" date="2023-08" db="EMBL/GenBank/DDBJ databases">
        <title>Genomic and mutational analysis of Pseudomonas syringae pv. tagetis EB037 pathogenicity on sunflower.</title>
        <authorList>
            <person name="Maul J.E."/>
        </authorList>
    </citation>
    <scope>NUCLEOTIDE SEQUENCE [LARGE SCALE GENOMIC DNA]</scope>
    <source>
        <strain evidence="2 3">EB037_T1</strain>
    </source>
</reference>
<dbReference type="EMBL" id="JAVCQK010000004">
    <property type="protein sequence ID" value="MFH7515642.1"/>
    <property type="molecule type" value="Genomic_DNA"/>
</dbReference>
<organism evidence="2 3">
    <name type="scientific">Pseudomonas syringae pv. tagetis</name>
    <dbReference type="NCBI Taxonomy" id="129140"/>
    <lineage>
        <taxon>Bacteria</taxon>
        <taxon>Pseudomonadati</taxon>
        <taxon>Pseudomonadota</taxon>
        <taxon>Gammaproteobacteria</taxon>
        <taxon>Pseudomonadales</taxon>
        <taxon>Pseudomonadaceae</taxon>
        <taxon>Pseudomonas</taxon>
    </lineage>
</organism>
<feature type="transmembrane region" description="Helical" evidence="1">
    <location>
        <begin position="71"/>
        <end position="89"/>
    </location>
</feature>
<sequence>MSFKTVIIGASIFAGIVSAALWVRSATVTVKIGNENGDDVPWMNIPSGTTGKAKDINVMATAKAQGKWNSLAALTAAITATLQAIATYLPE</sequence>
<evidence type="ECO:0000313" key="2">
    <source>
        <dbReference type="EMBL" id="MFH7515642.1"/>
    </source>
</evidence>